<name>A0A0W0GBC8_MONRR</name>
<feature type="region of interest" description="Disordered" evidence="1">
    <location>
        <begin position="143"/>
        <end position="202"/>
    </location>
</feature>
<feature type="compositionally biased region" description="Polar residues" evidence="1">
    <location>
        <begin position="150"/>
        <end position="165"/>
    </location>
</feature>
<keyword evidence="2" id="KW-0472">Membrane</keyword>
<dbReference type="AlphaFoldDB" id="A0A0W0GBC8"/>
<comment type="caution">
    <text evidence="3">The sequence shown here is derived from an EMBL/GenBank/DDBJ whole genome shotgun (WGS) entry which is preliminary data.</text>
</comment>
<reference evidence="3 4" key="1">
    <citation type="submission" date="2015-12" db="EMBL/GenBank/DDBJ databases">
        <title>Draft genome sequence of Moniliophthora roreri, the causal agent of frosty pod rot of cacao.</title>
        <authorList>
            <person name="Aime M.C."/>
            <person name="Diaz-Valderrama J.R."/>
            <person name="Kijpornyongpan T."/>
            <person name="Phillips-Mora W."/>
        </authorList>
    </citation>
    <scope>NUCLEOTIDE SEQUENCE [LARGE SCALE GENOMIC DNA]</scope>
    <source>
        <strain evidence="3 4">MCA 2952</strain>
    </source>
</reference>
<dbReference type="EMBL" id="LATX01000591">
    <property type="protein sequence ID" value="KTB45853.1"/>
    <property type="molecule type" value="Genomic_DNA"/>
</dbReference>
<evidence type="ECO:0000313" key="4">
    <source>
        <dbReference type="Proteomes" id="UP000054988"/>
    </source>
</evidence>
<feature type="transmembrane region" description="Helical" evidence="2">
    <location>
        <begin position="20"/>
        <end position="40"/>
    </location>
</feature>
<dbReference type="Proteomes" id="UP000054988">
    <property type="component" value="Unassembled WGS sequence"/>
</dbReference>
<proteinExistence type="predicted"/>
<evidence type="ECO:0000256" key="2">
    <source>
        <dbReference type="SAM" id="Phobius"/>
    </source>
</evidence>
<feature type="compositionally biased region" description="Basic residues" evidence="1">
    <location>
        <begin position="190"/>
        <end position="202"/>
    </location>
</feature>
<organism evidence="3 4">
    <name type="scientific">Moniliophthora roreri</name>
    <name type="common">Frosty pod rot fungus</name>
    <name type="synonym">Monilia roreri</name>
    <dbReference type="NCBI Taxonomy" id="221103"/>
    <lineage>
        <taxon>Eukaryota</taxon>
        <taxon>Fungi</taxon>
        <taxon>Dikarya</taxon>
        <taxon>Basidiomycota</taxon>
        <taxon>Agaricomycotina</taxon>
        <taxon>Agaricomycetes</taxon>
        <taxon>Agaricomycetidae</taxon>
        <taxon>Agaricales</taxon>
        <taxon>Marasmiineae</taxon>
        <taxon>Marasmiaceae</taxon>
        <taxon>Moniliophthora</taxon>
    </lineage>
</organism>
<evidence type="ECO:0000313" key="3">
    <source>
        <dbReference type="EMBL" id="KTB45853.1"/>
    </source>
</evidence>
<protein>
    <submittedName>
        <fullName evidence="3">Uncharacterized protein</fullName>
    </submittedName>
</protein>
<evidence type="ECO:0000256" key="1">
    <source>
        <dbReference type="SAM" id="MobiDB-lite"/>
    </source>
</evidence>
<sequence length="202" mass="23167">MSILRSTQNPFLPTDDAGNYLAYGLSALLFCLAAAFWPYLRSRYPCFTTSELTAKQKRVTQVYDMALLTVSLLCTSGYLTSRMHRLKYRASRIRSRDLQMDKMSQSLWKIYFGVHPSLVPDIIAWYMDAEDLERDIQLLIESDTQRQSEVETATPTDTANHSNSIPHILPISSVEHTPPRRQHEGLSPVTRHRHRRPTITTG</sequence>
<keyword evidence="2" id="KW-1133">Transmembrane helix</keyword>
<gene>
    <name evidence="3" type="ORF">WG66_1567</name>
</gene>
<accession>A0A0W0GBC8</accession>
<keyword evidence="2" id="KW-0812">Transmembrane</keyword>
<feature type="transmembrane region" description="Helical" evidence="2">
    <location>
        <begin position="61"/>
        <end position="79"/>
    </location>
</feature>